<evidence type="ECO:0008006" key="3">
    <source>
        <dbReference type="Google" id="ProtNLM"/>
    </source>
</evidence>
<dbReference type="AlphaFoldDB" id="A0AAV7VER9"/>
<gene>
    <name evidence="1" type="ORF">NDU88_002947</name>
</gene>
<evidence type="ECO:0000313" key="1">
    <source>
        <dbReference type="EMBL" id="KAJ1199109.1"/>
    </source>
</evidence>
<protein>
    <recommendedName>
        <fullName evidence="3">Secreted protein</fullName>
    </recommendedName>
</protein>
<keyword evidence="2" id="KW-1185">Reference proteome</keyword>
<organism evidence="1 2">
    <name type="scientific">Pleurodeles waltl</name>
    <name type="common">Iberian ribbed newt</name>
    <dbReference type="NCBI Taxonomy" id="8319"/>
    <lineage>
        <taxon>Eukaryota</taxon>
        <taxon>Metazoa</taxon>
        <taxon>Chordata</taxon>
        <taxon>Craniata</taxon>
        <taxon>Vertebrata</taxon>
        <taxon>Euteleostomi</taxon>
        <taxon>Amphibia</taxon>
        <taxon>Batrachia</taxon>
        <taxon>Caudata</taxon>
        <taxon>Salamandroidea</taxon>
        <taxon>Salamandridae</taxon>
        <taxon>Pleurodelinae</taxon>
        <taxon>Pleurodeles</taxon>
    </lineage>
</organism>
<comment type="caution">
    <text evidence="1">The sequence shown here is derived from an EMBL/GenBank/DDBJ whole genome shotgun (WGS) entry which is preliminary data.</text>
</comment>
<dbReference type="Proteomes" id="UP001066276">
    <property type="component" value="Chromosome 2_1"/>
</dbReference>
<evidence type="ECO:0000313" key="2">
    <source>
        <dbReference type="Proteomes" id="UP001066276"/>
    </source>
</evidence>
<reference evidence="1" key="1">
    <citation type="journal article" date="2022" name="bioRxiv">
        <title>Sequencing and chromosome-scale assembly of the giantPleurodeles waltlgenome.</title>
        <authorList>
            <person name="Brown T."/>
            <person name="Elewa A."/>
            <person name="Iarovenko S."/>
            <person name="Subramanian E."/>
            <person name="Araus A.J."/>
            <person name="Petzold A."/>
            <person name="Susuki M."/>
            <person name="Suzuki K.-i.T."/>
            <person name="Hayashi T."/>
            <person name="Toyoda A."/>
            <person name="Oliveira C."/>
            <person name="Osipova E."/>
            <person name="Leigh N.D."/>
            <person name="Simon A."/>
            <person name="Yun M.H."/>
        </authorList>
    </citation>
    <scope>NUCLEOTIDE SEQUENCE</scope>
    <source>
        <strain evidence="1">20211129_DDA</strain>
        <tissue evidence="1">Liver</tissue>
    </source>
</reference>
<proteinExistence type="predicted"/>
<name>A0AAV7VER9_PLEWA</name>
<sequence length="91" mass="10192">MRPFRRSWGRGAHTAIGWMCWPAVFDSGTRPVQRLGEAPGGRLRHWDVPRWSSVGCEEARRGFPFGGIRAEPALARLLGGCPRSLKARQHV</sequence>
<dbReference type="EMBL" id="JANPWB010000003">
    <property type="protein sequence ID" value="KAJ1199109.1"/>
    <property type="molecule type" value="Genomic_DNA"/>
</dbReference>
<accession>A0AAV7VER9</accession>